<proteinExistence type="inferred from homology"/>
<dbReference type="Pfam" id="PF08327">
    <property type="entry name" value="AHSA1"/>
    <property type="match status" value="1"/>
</dbReference>
<dbReference type="InterPro" id="IPR013538">
    <property type="entry name" value="ASHA1/2-like_C"/>
</dbReference>
<reference evidence="5 6" key="1">
    <citation type="journal article" date="2022" name="Front. Cell. Infect. Microbiol.">
        <title>The Genomes of Two Strains of Taenia crassiceps the Animal Model for the Study of Human Cysticercosis.</title>
        <authorList>
            <person name="Bobes R.J."/>
            <person name="Estrada K."/>
            <person name="Rios-Valencia D.G."/>
            <person name="Calderon-Gallegos A."/>
            <person name="de la Torre P."/>
            <person name="Carrero J.C."/>
            <person name="Sanchez-Flores A."/>
            <person name="Laclette J.P."/>
        </authorList>
    </citation>
    <scope>NUCLEOTIDE SEQUENCE [LARGE SCALE GENOMIC DNA]</scope>
    <source>
        <strain evidence="5">WFUcys</strain>
    </source>
</reference>
<dbReference type="InterPro" id="IPR036338">
    <property type="entry name" value="Aha1"/>
</dbReference>
<protein>
    <submittedName>
        <fullName evidence="5">Uncharacterized protein</fullName>
    </submittedName>
</protein>
<gene>
    <name evidence="5" type="ORF">TcWFU_002263</name>
</gene>
<sequence>MEWKGHKKSVESPVKVCGTVAVNNLSEEYSSEEWDFDVSCQSTKPDADEIKEFLRIEGISHIRKQLEIYVTDLKHEYGKDLILPTKDKPDPPNSVLKQTPNSKALADTPRNSSVSSAKTHVTADADSRDTVQISLQEDFMCTPEDLYKVFVTEELTKLFTRGNAIVQSTPGGKYAIFGGNVSGTFIDMEPNKTISMSWRKDNWPQNHYSTVRLDLQQTETGTRLKLTQTNVPASDEEGTQSGWQVHYFMPIQQTFGFGGKIF</sequence>
<dbReference type="CDD" id="cd08892">
    <property type="entry name" value="SRPBCC_Aha1"/>
    <property type="match status" value="1"/>
</dbReference>
<name>A0ABR4QFT7_9CEST</name>
<dbReference type="InterPro" id="IPR015310">
    <property type="entry name" value="AHSA1-like_N"/>
</dbReference>
<organism evidence="5 6">
    <name type="scientific">Taenia crassiceps</name>
    <dbReference type="NCBI Taxonomy" id="6207"/>
    <lineage>
        <taxon>Eukaryota</taxon>
        <taxon>Metazoa</taxon>
        <taxon>Spiralia</taxon>
        <taxon>Lophotrochozoa</taxon>
        <taxon>Platyhelminthes</taxon>
        <taxon>Cestoda</taxon>
        <taxon>Eucestoda</taxon>
        <taxon>Cyclophyllidea</taxon>
        <taxon>Taeniidae</taxon>
        <taxon>Taenia</taxon>
    </lineage>
</organism>
<evidence type="ECO:0000313" key="5">
    <source>
        <dbReference type="EMBL" id="KAL5108586.1"/>
    </source>
</evidence>
<feature type="domain" description="Activator of Hsp90 ATPase AHSA1-like N-terminal" evidence="4">
    <location>
        <begin position="1"/>
        <end position="76"/>
    </location>
</feature>
<feature type="domain" description="Activator of Hsp90 ATPase homologue 1/2-like C-terminal" evidence="3">
    <location>
        <begin position="141"/>
        <end position="255"/>
    </location>
</feature>
<dbReference type="EMBL" id="JAKROA010000003">
    <property type="protein sequence ID" value="KAL5108586.1"/>
    <property type="molecule type" value="Genomic_DNA"/>
</dbReference>
<evidence type="ECO:0000259" key="3">
    <source>
        <dbReference type="Pfam" id="PF08327"/>
    </source>
</evidence>
<keyword evidence="6" id="KW-1185">Reference proteome</keyword>
<dbReference type="Gene3D" id="3.15.10.20">
    <property type="entry name" value="Activator of Hsp90 ATPase Aha1, N-terminal domain"/>
    <property type="match status" value="1"/>
</dbReference>
<evidence type="ECO:0000313" key="6">
    <source>
        <dbReference type="Proteomes" id="UP001651158"/>
    </source>
</evidence>
<dbReference type="SUPFAM" id="SSF103111">
    <property type="entry name" value="Activator of Hsp90 ATPase, Aha1"/>
    <property type="match status" value="1"/>
</dbReference>
<dbReference type="SUPFAM" id="SSF55961">
    <property type="entry name" value="Bet v1-like"/>
    <property type="match status" value="1"/>
</dbReference>
<evidence type="ECO:0000256" key="1">
    <source>
        <dbReference type="ARBA" id="ARBA00006817"/>
    </source>
</evidence>
<evidence type="ECO:0000256" key="2">
    <source>
        <dbReference type="SAM" id="MobiDB-lite"/>
    </source>
</evidence>
<dbReference type="InterPro" id="IPR023393">
    <property type="entry name" value="START-like_dom_sf"/>
</dbReference>
<dbReference type="Pfam" id="PF09229">
    <property type="entry name" value="Aha1_N"/>
    <property type="match status" value="1"/>
</dbReference>
<feature type="region of interest" description="Disordered" evidence="2">
    <location>
        <begin position="82"/>
        <end position="125"/>
    </location>
</feature>
<comment type="similarity">
    <text evidence="1">Belongs to the AHA1 family.</text>
</comment>
<dbReference type="Proteomes" id="UP001651158">
    <property type="component" value="Unassembled WGS sequence"/>
</dbReference>
<feature type="compositionally biased region" description="Polar residues" evidence="2">
    <location>
        <begin position="109"/>
        <end position="119"/>
    </location>
</feature>
<evidence type="ECO:0000259" key="4">
    <source>
        <dbReference type="Pfam" id="PF09229"/>
    </source>
</evidence>
<accession>A0ABR4QFT7</accession>
<comment type="caution">
    <text evidence="5">The sequence shown here is derived from an EMBL/GenBank/DDBJ whole genome shotgun (WGS) entry which is preliminary data.</text>
</comment>
<dbReference type="Gene3D" id="3.30.530.20">
    <property type="match status" value="1"/>
</dbReference>